<proteinExistence type="predicted"/>
<evidence type="ECO:0000313" key="1">
    <source>
        <dbReference type="EMBL" id="KAK7613567.1"/>
    </source>
</evidence>
<dbReference type="EMBL" id="JBBPBF010000006">
    <property type="protein sequence ID" value="KAK7613567.1"/>
    <property type="molecule type" value="Genomic_DNA"/>
</dbReference>
<comment type="caution">
    <text evidence="1">The sequence shown here is derived from an EMBL/GenBank/DDBJ whole genome shotgun (WGS) entry which is preliminary data.</text>
</comment>
<accession>A0ABR1NEF2</accession>
<gene>
    <name evidence="1" type="ORF">JOL62DRAFT_383103</name>
</gene>
<evidence type="ECO:0000313" key="2">
    <source>
        <dbReference type="Proteomes" id="UP001367316"/>
    </source>
</evidence>
<dbReference type="Proteomes" id="UP001367316">
    <property type="component" value="Unassembled WGS sequence"/>
</dbReference>
<name>A0ABR1NEF2_9PEZI</name>
<sequence>MGLARLSLLRTYLASSASLPRALSRAGGGEGWLLLYIWACEEAEDWCVMRYLWPKSVEIETSGGPADTHLMVYCCYDRGKGIMVQCILRKRPFGANSMTSRRPTIPCLECASLSFAPLSILARLPACLSIYIYSRARSRRLRAAKGDTSSRTCVLTGSVCKSYSPDKISLAQQQVQPARTHPLAVLKQRLSSTVHSVT</sequence>
<reference evidence="1 2" key="1">
    <citation type="submission" date="2024-04" db="EMBL/GenBank/DDBJ databases">
        <title>Phyllosticta paracitricarpa is synonymous to the EU quarantine fungus P. citricarpa based on phylogenomic analyses.</title>
        <authorList>
            <consortium name="Lawrence Berkeley National Laboratory"/>
            <person name="Van ingen-buijs V.A."/>
            <person name="Van westerhoven A.C."/>
            <person name="Haridas S."/>
            <person name="Skiadas P."/>
            <person name="Martin F."/>
            <person name="Groenewald J.Z."/>
            <person name="Crous P.W."/>
            <person name="Seidl M.F."/>
        </authorList>
    </citation>
    <scope>NUCLEOTIDE SEQUENCE [LARGE SCALE GENOMIC DNA]</scope>
    <source>
        <strain evidence="1 2">CBS 141358</strain>
    </source>
</reference>
<organism evidence="1 2">
    <name type="scientific">Phyllosticta paracitricarpa</name>
    <dbReference type="NCBI Taxonomy" id="2016321"/>
    <lineage>
        <taxon>Eukaryota</taxon>
        <taxon>Fungi</taxon>
        <taxon>Dikarya</taxon>
        <taxon>Ascomycota</taxon>
        <taxon>Pezizomycotina</taxon>
        <taxon>Dothideomycetes</taxon>
        <taxon>Dothideomycetes incertae sedis</taxon>
        <taxon>Botryosphaeriales</taxon>
        <taxon>Phyllostictaceae</taxon>
        <taxon>Phyllosticta</taxon>
    </lineage>
</organism>
<keyword evidence="2" id="KW-1185">Reference proteome</keyword>
<protein>
    <submittedName>
        <fullName evidence="1">Uncharacterized protein</fullName>
    </submittedName>
</protein>